<dbReference type="EMBL" id="FTNR01000003">
    <property type="protein sequence ID" value="SIR81661.1"/>
    <property type="molecule type" value="Genomic_DNA"/>
</dbReference>
<keyword evidence="2" id="KW-1185">Reference proteome</keyword>
<proteinExistence type="predicted"/>
<gene>
    <name evidence="1" type="ORF">SAMN05421752_10399</name>
</gene>
<name>A0A1N7E0U4_9EURY</name>
<evidence type="ECO:0000313" key="2">
    <source>
        <dbReference type="Proteomes" id="UP000185936"/>
    </source>
</evidence>
<protein>
    <recommendedName>
        <fullName evidence="3">Rubrerythrin-like domain-containing protein</fullName>
    </recommendedName>
</protein>
<sequence length="47" mass="5494">MDVVTRLRLLVNSDGELYECRNCGEKLDHDCEECPTCRSTEIAHYEF</sequence>
<dbReference type="AlphaFoldDB" id="A0A1N7E0U4"/>
<organism evidence="1 2">
    <name type="scientific">Natronorubrum thiooxidans</name>
    <dbReference type="NCBI Taxonomy" id="308853"/>
    <lineage>
        <taxon>Archaea</taxon>
        <taxon>Methanobacteriati</taxon>
        <taxon>Methanobacteriota</taxon>
        <taxon>Stenosarchaea group</taxon>
        <taxon>Halobacteria</taxon>
        <taxon>Halobacteriales</taxon>
        <taxon>Natrialbaceae</taxon>
        <taxon>Natronorubrum</taxon>
    </lineage>
</organism>
<dbReference type="STRING" id="308853.SAMN05421752_10399"/>
<dbReference type="Proteomes" id="UP000185936">
    <property type="component" value="Unassembled WGS sequence"/>
</dbReference>
<evidence type="ECO:0008006" key="3">
    <source>
        <dbReference type="Google" id="ProtNLM"/>
    </source>
</evidence>
<evidence type="ECO:0000313" key="1">
    <source>
        <dbReference type="EMBL" id="SIR81661.1"/>
    </source>
</evidence>
<accession>A0A1N7E0U4</accession>
<reference evidence="2" key="1">
    <citation type="submission" date="2017-01" db="EMBL/GenBank/DDBJ databases">
        <authorList>
            <person name="Varghese N."/>
            <person name="Submissions S."/>
        </authorList>
    </citation>
    <scope>NUCLEOTIDE SEQUENCE [LARGE SCALE GENOMIC DNA]</scope>
    <source>
        <strain evidence="2">type strain: HArc-</strain>
    </source>
</reference>